<comment type="caution">
    <text evidence="1">The sequence shown here is derived from an EMBL/GenBank/DDBJ whole genome shotgun (WGS) entry which is preliminary data.</text>
</comment>
<dbReference type="RefSeq" id="WP_198035786.1">
    <property type="nucleotide sequence ID" value="NZ_JAAKZK010000157.1"/>
</dbReference>
<reference evidence="1" key="1">
    <citation type="submission" date="2022-02" db="EMBL/GenBank/DDBJ databases">
        <title>Emergence and expansion in Europe of a Vibrio aestuarianus clonal complex pathogenic for oysters.</title>
        <authorList>
            <person name="Mesnil A."/>
            <person name="Travers M.-A."/>
        </authorList>
    </citation>
    <scope>NUCLEOTIDE SEQUENCE</scope>
    <source>
        <strain evidence="1">151-ITT-15-cp-1</strain>
    </source>
</reference>
<dbReference type="AlphaFoldDB" id="A0A9X4FI50"/>
<dbReference type="Pfam" id="PF11535">
    <property type="entry name" value="Calci_bind_CcbP"/>
    <property type="match status" value="1"/>
</dbReference>
<sequence>MSSEIEDRISMEIIVDCYEPEEVAMGWYYYLESKLNFPFIAASTVGKSELTIIGLADEEDCLSHMYVLVDLNGDDEFLFPLENIAPINATAEESQAIADWKYWVFKLGGL</sequence>
<evidence type="ECO:0000313" key="2">
    <source>
        <dbReference type="Proteomes" id="UP001140973"/>
    </source>
</evidence>
<name>A0A9X4FI50_9VIBR</name>
<dbReference type="EMBL" id="JAKNAP010000156">
    <property type="protein sequence ID" value="MDE1359160.1"/>
    <property type="molecule type" value="Genomic_DNA"/>
</dbReference>
<dbReference type="Proteomes" id="UP001140973">
    <property type="component" value="Unassembled WGS sequence"/>
</dbReference>
<gene>
    <name evidence="1" type="ORF">L9W73_17970</name>
</gene>
<proteinExistence type="predicted"/>
<dbReference type="InterPro" id="IPR020994">
    <property type="entry name" value="Uncharacterised_Ca-bd_CcbP"/>
</dbReference>
<protein>
    <submittedName>
        <fullName evidence="1">Calcium-binding protein</fullName>
    </submittedName>
</protein>
<organism evidence="1 2">
    <name type="scientific">Vibrio aestuarianus</name>
    <dbReference type="NCBI Taxonomy" id="28171"/>
    <lineage>
        <taxon>Bacteria</taxon>
        <taxon>Pseudomonadati</taxon>
        <taxon>Pseudomonadota</taxon>
        <taxon>Gammaproteobacteria</taxon>
        <taxon>Vibrionales</taxon>
        <taxon>Vibrionaceae</taxon>
        <taxon>Vibrio</taxon>
    </lineage>
</organism>
<dbReference type="Gene3D" id="6.10.140.400">
    <property type="match status" value="2"/>
</dbReference>
<accession>A0A9X4FI50</accession>
<evidence type="ECO:0000313" key="1">
    <source>
        <dbReference type="EMBL" id="MDE1359160.1"/>
    </source>
</evidence>